<dbReference type="Proteomes" id="UP001175211">
    <property type="component" value="Unassembled WGS sequence"/>
</dbReference>
<accession>A0AA39KBS5</accession>
<proteinExistence type="predicted"/>
<dbReference type="EMBL" id="JAUEPS010000019">
    <property type="protein sequence ID" value="KAK0458067.1"/>
    <property type="molecule type" value="Genomic_DNA"/>
</dbReference>
<reference evidence="2" key="1">
    <citation type="submission" date="2023-06" db="EMBL/GenBank/DDBJ databases">
        <authorList>
            <consortium name="Lawrence Berkeley National Laboratory"/>
            <person name="Ahrendt S."/>
            <person name="Sahu N."/>
            <person name="Indic B."/>
            <person name="Wong-Bajracharya J."/>
            <person name="Merenyi Z."/>
            <person name="Ke H.-M."/>
            <person name="Monk M."/>
            <person name="Kocsube S."/>
            <person name="Drula E."/>
            <person name="Lipzen A."/>
            <person name="Balint B."/>
            <person name="Henrissat B."/>
            <person name="Andreopoulos B."/>
            <person name="Martin F.M."/>
            <person name="Harder C.B."/>
            <person name="Rigling D."/>
            <person name="Ford K.L."/>
            <person name="Foster G.D."/>
            <person name="Pangilinan J."/>
            <person name="Papanicolaou A."/>
            <person name="Barry K."/>
            <person name="LaButti K."/>
            <person name="Viragh M."/>
            <person name="Koriabine M."/>
            <person name="Yan M."/>
            <person name="Riley R."/>
            <person name="Champramary S."/>
            <person name="Plett K.L."/>
            <person name="Tsai I.J."/>
            <person name="Slot J."/>
            <person name="Sipos G."/>
            <person name="Plett J."/>
            <person name="Nagy L.G."/>
            <person name="Grigoriev I.V."/>
        </authorList>
    </citation>
    <scope>NUCLEOTIDE SEQUENCE</scope>
    <source>
        <strain evidence="2">CCBAS 213</strain>
    </source>
</reference>
<protein>
    <submittedName>
        <fullName evidence="2">Uncharacterized protein</fullName>
    </submittedName>
</protein>
<sequence>MVWKRRLHTGARQVIYALKKVVKQIHGRERRSVGNSTSVDVEGQSATNGSGYRERRLVGNSASADVEGRSATNGGGNHFEVIEGDLGSNLEVNEASVNADVGSGMDDSDNHLEVRLMDEWDSRTSRQVEVGDDANGAGLALNGTVSLMLSEYGADDLMGVGRLTNHSFRSSGVGVTDMVMSAAGGAQHITASVSIQSPSANARNMLGEKLVMKGSRGTRTYSSAKVLEWGEWANIQYIHGEDYHRQQDIYCNRSEKSGEEQQ</sequence>
<dbReference type="RefSeq" id="XP_060330359.1">
    <property type="nucleotide sequence ID" value="XM_060469654.1"/>
</dbReference>
<gene>
    <name evidence="2" type="ORF">EV420DRAFT_1480227</name>
</gene>
<feature type="region of interest" description="Disordered" evidence="1">
    <location>
        <begin position="28"/>
        <end position="55"/>
    </location>
</feature>
<organism evidence="2 3">
    <name type="scientific">Armillaria tabescens</name>
    <name type="common">Ringless honey mushroom</name>
    <name type="synonym">Agaricus tabescens</name>
    <dbReference type="NCBI Taxonomy" id="1929756"/>
    <lineage>
        <taxon>Eukaryota</taxon>
        <taxon>Fungi</taxon>
        <taxon>Dikarya</taxon>
        <taxon>Basidiomycota</taxon>
        <taxon>Agaricomycotina</taxon>
        <taxon>Agaricomycetes</taxon>
        <taxon>Agaricomycetidae</taxon>
        <taxon>Agaricales</taxon>
        <taxon>Marasmiineae</taxon>
        <taxon>Physalacriaceae</taxon>
        <taxon>Desarmillaria</taxon>
    </lineage>
</organism>
<comment type="caution">
    <text evidence="2">The sequence shown here is derived from an EMBL/GenBank/DDBJ whole genome shotgun (WGS) entry which is preliminary data.</text>
</comment>
<feature type="compositionally biased region" description="Polar residues" evidence="1">
    <location>
        <begin position="33"/>
        <end position="50"/>
    </location>
</feature>
<keyword evidence="3" id="KW-1185">Reference proteome</keyword>
<dbReference type="GeneID" id="85353202"/>
<dbReference type="AlphaFoldDB" id="A0AA39KBS5"/>
<name>A0AA39KBS5_ARMTA</name>
<evidence type="ECO:0000313" key="2">
    <source>
        <dbReference type="EMBL" id="KAK0458067.1"/>
    </source>
</evidence>
<evidence type="ECO:0000256" key="1">
    <source>
        <dbReference type="SAM" id="MobiDB-lite"/>
    </source>
</evidence>
<evidence type="ECO:0000313" key="3">
    <source>
        <dbReference type="Proteomes" id="UP001175211"/>
    </source>
</evidence>